<dbReference type="AlphaFoldDB" id="A0A7K3M638"/>
<dbReference type="EMBL" id="WLZY01000005">
    <property type="protein sequence ID" value="NDL58715.1"/>
    <property type="molecule type" value="Genomic_DNA"/>
</dbReference>
<evidence type="ECO:0000313" key="1">
    <source>
        <dbReference type="EMBL" id="NDL58715.1"/>
    </source>
</evidence>
<accession>A0A7K3M638</accession>
<reference evidence="1 2" key="1">
    <citation type="submission" date="2019-11" db="EMBL/GenBank/DDBJ databases">
        <authorList>
            <person name="Li X.-J."/>
            <person name="Feng X.-M."/>
        </authorList>
    </citation>
    <scope>NUCLEOTIDE SEQUENCE [LARGE SCALE GENOMIC DNA]</scope>
    <source>
        <strain evidence="1 2">XMNu-373</strain>
    </source>
</reference>
<protein>
    <submittedName>
        <fullName evidence="1">Uncharacterized protein</fullName>
    </submittedName>
</protein>
<proteinExistence type="predicted"/>
<name>A0A7K3M638_9ACTN</name>
<organism evidence="1 2">
    <name type="scientific">Phytoactinopolyspora mesophila</name>
    <dbReference type="NCBI Taxonomy" id="2650750"/>
    <lineage>
        <taxon>Bacteria</taxon>
        <taxon>Bacillati</taxon>
        <taxon>Actinomycetota</taxon>
        <taxon>Actinomycetes</taxon>
        <taxon>Jiangellales</taxon>
        <taxon>Jiangellaceae</taxon>
        <taxon>Phytoactinopolyspora</taxon>
    </lineage>
</organism>
<dbReference type="RefSeq" id="WP_162451401.1">
    <property type="nucleotide sequence ID" value="NZ_WLZY01000005.1"/>
</dbReference>
<keyword evidence="2" id="KW-1185">Reference proteome</keyword>
<gene>
    <name evidence="1" type="ORF">F7O44_16725</name>
</gene>
<evidence type="ECO:0000313" key="2">
    <source>
        <dbReference type="Proteomes" id="UP000460435"/>
    </source>
</evidence>
<sequence length="76" mass="7647">MSRLLIAEEANSAASVSSRFAGTATAGPVPSSNAVMAPIAIHFHHLGQPGSEELARATCADDLGGSDGEAEGRMVP</sequence>
<dbReference type="Proteomes" id="UP000460435">
    <property type="component" value="Unassembled WGS sequence"/>
</dbReference>
<comment type="caution">
    <text evidence="1">The sequence shown here is derived from an EMBL/GenBank/DDBJ whole genome shotgun (WGS) entry which is preliminary data.</text>
</comment>